<gene>
    <name evidence="2" type="ORF">MHBO_001356</name>
</gene>
<evidence type="ECO:0000313" key="2">
    <source>
        <dbReference type="EMBL" id="MES1919544.1"/>
    </source>
</evidence>
<feature type="chain" id="PRO_5045374883" evidence="1">
    <location>
        <begin position="17"/>
        <end position="104"/>
    </location>
</feature>
<feature type="signal peptide" evidence="1">
    <location>
        <begin position="1"/>
        <end position="16"/>
    </location>
</feature>
<sequence>MSAFVVTAILFSSVYALINNCPLHLPNKSTSRMTTYQFNPANITLQTFVLKTKLAPNAYNRVYYRCKEEFTPSKGIIDNGQDGYSMCIGGNYVPYPFCHKKREM</sequence>
<evidence type="ECO:0000256" key="1">
    <source>
        <dbReference type="SAM" id="SignalP"/>
    </source>
</evidence>
<dbReference type="Proteomes" id="UP001439008">
    <property type="component" value="Unassembled WGS sequence"/>
</dbReference>
<accession>A0ABV2AJB1</accession>
<keyword evidence="3" id="KW-1185">Reference proteome</keyword>
<organism evidence="2 3">
    <name type="scientific">Bonamia ostreae</name>
    <dbReference type="NCBI Taxonomy" id="126728"/>
    <lineage>
        <taxon>Eukaryota</taxon>
        <taxon>Sar</taxon>
        <taxon>Rhizaria</taxon>
        <taxon>Endomyxa</taxon>
        <taxon>Ascetosporea</taxon>
        <taxon>Haplosporida</taxon>
        <taxon>Bonamia</taxon>
    </lineage>
</organism>
<comment type="caution">
    <text evidence="2">The sequence shown here is derived from an EMBL/GenBank/DDBJ whole genome shotgun (WGS) entry which is preliminary data.</text>
</comment>
<evidence type="ECO:0000313" key="3">
    <source>
        <dbReference type="Proteomes" id="UP001439008"/>
    </source>
</evidence>
<name>A0ABV2AJB1_9EUKA</name>
<protein>
    <submittedName>
        <fullName evidence="2">Uncharacterized protein</fullName>
    </submittedName>
</protein>
<keyword evidence="1" id="KW-0732">Signal</keyword>
<reference evidence="2 3" key="1">
    <citation type="journal article" date="2024" name="BMC Biol.">
        <title>Comparative genomics of Ascetosporea gives new insight into the evolutionary basis for animal parasitism in Rhizaria.</title>
        <authorList>
            <person name="Hiltunen Thoren M."/>
            <person name="Onut-Brannstrom I."/>
            <person name="Alfjorden A."/>
            <person name="Peckova H."/>
            <person name="Swords F."/>
            <person name="Hooper C."/>
            <person name="Holzer A.S."/>
            <person name="Bass D."/>
            <person name="Burki F."/>
        </authorList>
    </citation>
    <scope>NUCLEOTIDE SEQUENCE [LARGE SCALE GENOMIC DNA]</scope>
    <source>
        <strain evidence="2">20-A016</strain>
    </source>
</reference>
<proteinExistence type="predicted"/>
<dbReference type="EMBL" id="JBDODL010000321">
    <property type="protein sequence ID" value="MES1919544.1"/>
    <property type="molecule type" value="Genomic_DNA"/>
</dbReference>